<dbReference type="Pfam" id="PF13374">
    <property type="entry name" value="TPR_10"/>
    <property type="match status" value="3"/>
</dbReference>
<evidence type="ECO:0000256" key="1">
    <source>
        <dbReference type="SAM" id="MobiDB-lite"/>
    </source>
</evidence>
<comment type="caution">
    <text evidence="3">The sequence shown here is derived from an EMBL/GenBank/DDBJ whole genome shotgun (WGS) entry which is preliminary data.</text>
</comment>
<reference evidence="4" key="1">
    <citation type="journal article" date="2017" name="Nat. Microbiol.">
        <title>Global analysis of biosynthetic gene clusters reveals vast potential of secondary metabolite production in Penicillium species.</title>
        <authorList>
            <person name="Nielsen J.C."/>
            <person name="Grijseels S."/>
            <person name="Prigent S."/>
            <person name="Ji B."/>
            <person name="Dainat J."/>
            <person name="Nielsen K.F."/>
            <person name="Frisvad J.C."/>
            <person name="Workman M."/>
            <person name="Nielsen J."/>
        </authorList>
    </citation>
    <scope>NUCLEOTIDE SEQUENCE [LARGE SCALE GENOMIC DNA]</scope>
    <source>
        <strain evidence="4">IBT 4502</strain>
    </source>
</reference>
<proteinExistence type="predicted"/>
<keyword evidence="4" id="KW-1185">Reference proteome</keyword>
<dbReference type="InterPro" id="IPR011009">
    <property type="entry name" value="Kinase-like_dom_sf"/>
</dbReference>
<feature type="region of interest" description="Disordered" evidence="1">
    <location>
        <begin position="210"/>
        <end position="231"/>
    </location>
</feature>
<feature type="compositionally biased region" description="Polar residues" evidence="1">
    <location>
        <begin position="216"/>
        <end position="228"/>
    </location>
</feature>
<gene>
    <name evidence="3" type="ORF">PENPOL_c005G06713</name>
</gene>
<dbReference type="PROSITE" id="PS50011">
    <property type="entry name" value="PROTEIN_KINASE_DOM"/>
    <property type="match status" value="1"/>
</dbReference>
<protein>
    <recommendedName>
        <fullName evidence="2">Protein kinase domain-containing protein</fullName>
    </recommendedName>
</protein>
<evidence type="ECO:0000313" key="3">
    <source>
        <dbReference type="EMBL" id="OQD65821.1"/>
    </source>
</evidence>
<dbReference type="GO" id="GO:0004672">
    <property type="term" value="F:protein kinase activity"/>
    <property type="evidence" value="ECO:0007669"/>
    <property type="project" value="InterPro"/>
</dbReference>
<evidence type="ECO:0000313" key="4">
    <source>
        <dbReference type="Proteomes" id="UP000191408"/>
    </source>
</evidence>
<dbReference type="OrthoDB" id="10252171at2759"/>
<accession>A0A1V6NM70</accession>
<organism evidence="3 4">
    <name type="scientific">Penicillium polonicum</name>
    <dbReference type="NCBI Taxonomy" id="60169"/>
    <lineage>
        <taxon>Eukaryota</taxon>
        <taxon>Fungi</taxon>
        <taxon>Dikarya</taxon>
        <taxon>Ascomycota</taxon>
        <taxon>Pezizomycotina</taxon>
        <taxon>Eurotiomycetes</taxon>
        <taxon>Eurotiomycetidae</taxon>
        <taxon>Eurotiales</taxon>
        <taxon>Aspergillaceae</taxon>
        <taxon>Penicillium</taxon>
    </lineage>
</organism>
<dbReference type="SUPFAM" id="SSF56112">
    <property type="entry name" value="Protein kinase-like (PK-like)"/>
    <property type="match status" value="1"/>
</dbReference>
<dbReference type="GO" id="GO:0005524">
    <property type="term" value="F:ATP binding"/>
    <property type="evidence" value="ECO:0007669"/>
    <property type="project" value="InterPro"/>
</dbReference>
<dbReference type="SMART" id="SM00220">
    <property type="entry name" value="S_TKc"/>
    <property type="match status" value="1"/>
</dbReference>
<dbReference type="STRING" id="60169.A0A1V6NM70"/>
<dbReference type="InterPro" id="IPR000719">
    <property type="entry name" value="Prot_kinase_dom"/>
</dbReference>
<dbReference type="EMBL" id="MDYM01000005">
    <property type="protein sequence ID" value="OQD65821.1"/>
    <property type="molecule type" value="Genomic_DNA"/>
</dbReference>
<sequence>MAQISDLVRDSKLETFFLADGGVKTVHTFRESDPTSGRRLVTRQGHWQRQRRVGGGASGSVWIEKCTDCGRLGGPQGDAVRAVKQIDMKTSLRSIDYNRELESIPKFSHTKYKACFVKSFGWYEGPGQLFIAMEYLELGDLLGYLDQRPPLPEAEAQDIASQILEGLDMMHENGFAHRDLKPNMKSVILHHPEPTAPTLYMPSLLSPVATRPDTDGSASWTRKSSSDASEILSHDMSVPTTTTPDSLLEAGEIPNLARKTRDSSLHTEELRPIKDPFENLRPSSTELKFQVQAARALSRQEHNAEAETVFRQALKGQGRYKEAVEIFERSVEGREKTLGPDHEDTLSSVQWLGNSLGQQDRWEEAERMFYRTYKGRTKVLGPDHPHTLHSAQCLGVALSKQRQYTDAETVLRGTLQRQEMVLGHDHEDYIYSRKLLQVK</sequence>
<dbReference type="AlphaFoldDB" id="A0A1V6NM70"/>
<name>A0A1V6NM70_PENPO</name>
<dbReference type="Pfam" id="PF00069">
    <property type="entry name" value="Pkinase"/>
    <property type="match status" value="1"/>
</dbReference>
<dbReference type="CDD" id="cd00180">
    <property type="entry name" value="PKc"/>
    <property type="match status" value="1"/>
</dbReference>
<dbReference type="PANTHER" id="PTHR46082:SF6">
    <property type="entry name" value="AAA+ ATPASE DOMAIN-CONTAINING PROTEIN-RELATED"/>
    <property type="match status" value="1"/>
</dbReference>
<dbReference type="Gene3D" id="1.10.510.10">
    <property type="entry name" value="Transferase(Phosphotransferase) domain 1"/>
    <property type="match status" value="1"/>
</dbReference>
<evidence type="ECO:0000259" key="2">
    <source>
        <dbReference type="PROSITE" id="PS50011"/>
    </source>
</evidence>
<dbReference type="Gene3D" id="1.25.40.10">
    <property type="entry name" value="Tetratricopeptide repeat domain"/>
    <property type="match status" value="1"/>
</dbReference>
<feature type="domain" description="Protein kinase" evidence="2">
    <location>
        <begin position="47"/>
        <end position="338"/>
    </location>
</feature>
<dbReference type="SUPFAM" id="SSF48452">
    <property type="entry name" value="TPR-like"/>
    <property type="match status" value="1"/>
</dbReference>
<dbReference type="InterPro" id="IPR053137">
    <property type="entry name" value="NLR-like"/>
</dbReference>
<dbReference type="InterPro" id="IPR011990">
    <property type="entry name" value="TPR-like_helical_dom_sf"/>
</dbReference>
<dbReference type="PANTHER" id="PTHR46082">
    <property type="entry name" value="ATP/GTP-BINDING PROTEIN-RELATED"/>
    <property type="match status" value="1"/>
</dbReference>
<dbReference type="Proteomes" id="UP000191408">
    <property type="component" value="Unassembled WGS sequence"/>
</dbReference>